<dbReference type="EMBL" id="OB680860">
    <property type="protein sequence ID" value="CAD7236656.1"/>
    <property type="molecule type" value="Genomic_DNA"/>
</dbReference>
<reference evidence="1" key="1">
    <citation type="submission" date="2020-11" db="EMBL/GenBank/DDBJ databases">
        <authorList>
            <person name="Tran Van P."/>
        </authorList>
    </citation>
    <scope>NUCLEOTIDE SEQUENCE</scope>
</reference>
<dbReference type="Pfam" id="PF02391">
    <property type="entry name" value="MoaE"/>
    <property type="match status" value="1"/>
</dbReference>
<proteinExistence type="predicted"/>
<dbReference type="InterPro" id="IPR036563">
    <property type="entry name" value="MoaE_sf"/>
</dbReference>
<dbReference type="SUPFAM" id="SSF54690">
    <property type="entry name" value="Molybdopterin synthase subunit MoaE"/>
    <property type="match status" value="1"/>
</dbReference>
<protein>
    <submittedName>
        <fullName evidence="1">Uncharacterized protein</fullName>
    </submittedName>
</protein>
<dbReference type="GO" id="GO:0006777">
    <property type="term" value="P:Mo-molybdopterin cofactor biosynthetic process"/>
    <property type="evidence" value="ECO:0007669"/>
    <property type="project" value="InterPro"/>
</dbReference>
<name>A0A7R8WRT0_9CRUS</name>
<dbReference type="Gene3D" id="3.90.1170.40">
    <property type="entry name" value="Molybdopterin biosynthesis MoaE subunit"/>
    <property type="match status" value="1"/>
</dbReference>
<gene>
    <name evidence="1" type="ORF">CTOB1V02_LOCUS14471</name>
</gene>
<dbReference type="AlphaFoldDB" id="A0A7R8WRT0"/>
<dbReference type="OrthoDB" id="5531344at2759"/>
<sequence>MKSPSSRRSPEADMIHIEIHEQGFEPYAQLSAFQQQDEFIASQCGANAIFVGTMRDFNEGDDVQAMRLEHYPAMTQKQLENITGQAVEKWSLDHVLLLHRVGDILPGQPIVLVAVWSAHRNASFEACRWMMEELKHNAPFWKQETLGDGEVRWVEKNTAG</sequence>
<evidence type="ECO:0000313" key="1">
    <source>
        <dbReference type="EMBL" id="CAD7236656.1"/>
    </source>
</evidence>
<dbReference type="PANTHER" id="PTHR23404">
    <property type="entry name" value="MOLYBDOPTERIN SYNTHASE RELATED"/>
    <property type="match status" value="1"/>
</dbReference>
<accession>A0A7R8WRT0</accession>
<organism evidence="1">
    <name type="scientific">Cyprideis torosa</name>
    <dbReference type="NCBI Taxonomy" id="163714"/>
    <lineage>
        <taxon>Eukaryota</taxon>
        <taxon>Metazoa</taxon>
        <taxon>Ecdysozoa</taxon>
        <taxon>Arthropoda</taxon>
        <taxon>Crustacea</taxon>
        <taxon>Oligostraca</taxon>
        <taxon>Ostracoda</taxon>
        <taxon>Podocopa</taxon>
        <taxon>Podocopida</taxon>
        <taxon>Cytherocopina</taxon>
        <taxon>Cytheroidea</taxon>
        <taxon>Cytherideidae</taxon>
        <taxon>Cyprideis</taxon>
    </lineage>
</organism>
<dbReference type="CDD" id="cd00756">
    <property type="entry name" value="MoaE"/>
    <property type="match status" value="1"/>
</dbReference>
<dbReference type="InterPro" id="IPR003448">
    <property type="entry name" value="Mopterin_biosynth_MoaE"/>
</dbReference>